<evidence type="ECO:0000313" key="4">
    <source>
        <dbReference type="Proteomes" id="UP000593765"/>
    </source>
</evidence>
<accession>A0A7M2WT49</accession>
<keyword evidence="4" id="KW-1185">Reference proteome</keyword>
<dbReference type="EMBL" id="CP063458">
    <property type="protein sequence ID" value="QOV87780.1"/>
    <property type="molecule type" value="Genomic_DNA"/>
</dbReference>
<keyword evidence="2" id="KW-0732">Signal</keyword>
<feature type="repeat" description="TPR" evidence="1">
    <location>
        <begin position="64"/>
        <end position="97"/>
    </location>
</feature>
<feature type="chain" id="PRO_5034916821" description="Tetratricopeptide repeat protein" evidence="2">
    <location>
        <begin position="21"/>
        <end position="265"/>
    </location>
</feature>
<name>A0A7M2WT49_9BACT</name>
<sequence length="265" mass="28926">MMTLKRILAFLLTSLPCACGMEFSAAGADGAPAVAGPQSREHTERLVKVVERSTAALARDAKDVDALQARGEANFRLGRIADSVRDFDKVVELAPDSLPYNWQRGLALYYAGRLEDGVKQFERHRTVNPEDVENATWHYLCLAKSLGKEKGPAEARNQFIPISADTRVPLMKVHALYAGKATVQEVIDAAKAGDPPPGALKTQLFYAHLYIALYYEAQADDAKAKEHMTLAATTYGVDGYMGDVARVHAWWLAQKSVPATAPAKP</sequence>
<dbReference type="Gene3D" id="1.25.40.10">
    <property type="entry name" value="Tetratricopeptide repeat domain"/>
    <property type="match status" value="1"/>
</dbReference>
<dbReference type="InterPro" id="IPR011990">
    <property type="entry name" value="TPR-like_helical_dom_sf"/>
</dbReference>
<evidence type="ECO:0000313" key="3">
    <source>
        <dbReference type="EMBL" id="QOV87780.1"/>
    </source>
</evidence>
<evidence type="ECO:0008006" key="5">
    <source>
        <dbReference type="Google" id="ProtNLM"/>
    </source>
</evidence>
<reference evidence="3 4" key="1">
    <citation type="submission" date="2020-10" db="EMBL/GenBank/DDBJ databases">
        <title>Wide distribution of Phycisphaera-like planctomycetes from WD2101 soil group in peatlands and genome analysis of the first cultivated representative.</title>
        <authorList>
            <person name="Dedysh S.N."/>
            <person name="Beletsky A.V."/>
            <person name="Ivanova A."/>
            <person name="Kulichevskaya I.S."/>
            <person name="Suzina N.E."/>
            <person name="Philippov D.A."/>
            <person name="Rakitin A.L."/>
            <person name="Mardanov A.V."/>
            <person name="Ravin N.V."/>
        </authorList>
    </citation>
    <scope>NUCLEOTIDE SEQUENCE [LARGE SCALE GENOMIC DNA]</scope>
    <source>
        <strain evidence="3 4">M1803</strain>
    </source>
</reference>
<organism evidence="3 4">
    <name type="scientific">Humisphaera borealis</name>
    <dbReference type="NCBI Taxonomy" id="2807512"/>
    <lineage>
        <taxon>Bacteria</taxon>
        <taxon>Pseudomonadati</taxon>
        <taxon>Planctomycetota</taxon>
        <taxon>Phycisphaerae</taxon>
        <taxon>Tepidisphaerales</taxon>
        <taxon>Tepidisphaeraceae</taxon>
        <taxon>Humisphaera</taxon>
    </lineage>
</organism>
<evidence type="ECO:0000256" key="1">
    <source>
        <dbReference type="PROSITE-ProRule" id="PRU00339"/>
    </source>
</evidence>
<dbReference type="PROSITE" id="PS50005">
    <property type="entry name" value="TPR"/>
    <property type="match status" value="1"/>
</dbReference>
<dbReference type="PANTHER" id="PTHR47908:SF2">
    <property type="entry name" value="TETRATRICOPEPTIDE REPEAT (TPR)-LIKE SUPERFAMILY PROTEIN"/>
    <property type="match status" value="1"/>
</dbReference>
<evidence type="ECO:0000256" key="2">
    <source>
        <dbReference type="SAM" id="SignalP"/>
    </source>
</evidence>
<dbReference type="InterPro" id="IPR019734">
    <property type="entry name" value="TPR_rpt"/>
</dbReference>
<dbReference type="SMART" id="SM00028">
    <property type="entry name" value="TPR"/>
    <property type="match status" value="2"/>
</dbReference>
<dbReference type="Proteomes" id="UP000593765">
    <property type="component" value="Chromosome"/>
</dbReference>
<dbReference type="KEGG" id="hbs:IPV69_15980"/>
<dbReference type="RefSeq" id="WP_206290690.1">
    <property type="nucleotide sequence ID" value="NZ_CP063458.1"/>
</dbReference>
<gene>
    <name evidence="3" type="ORF">IPV69_15980</name>
</gene>
<keyword evidence="1" id="KW-0802">TPR repeat</keyword>
<dbReference type="AlphaFoldDB" id="A0A7M2WT49"/>
<dbReference type="SUPFAM" id="SSF48452">
    <property type="entry name" value="TPR-like"/>
    <property type="match status" value="1"/>
</dbReference>
<feature type="signal peptide" evidence="2">
    <location>
        <begin position="1"/>
        <end position="20"/>
    </location>
</feature>
<protein>
    <recommendedName>
        <fullName evidence="5">Tetratricopeptide repeat protein</fullName>
    </recommendedName>
</protein>
<dbReference type="PANTHER" id="PTHR47908">
    <property type="match status" value="1"/>
</dbReference>
<proteinExistence type="predicted"/>